<dbReference type="InterPro" id="IPR056592">
    <property type="entry name" value="Beta-prop_At3g26010-like"/>
</dbReference>
<protein>
    <recommendedName>
        <fullName evidence="1">F-box protein At3g26010-like beta-propeller domain-containing protein</fullName>
    </recommendedName>
</protein>
<proteinExistence type="predicted"/>
<dbReference type="InterPro" id="IPR050796">
    <property type="entry name" value="SCF_F-box_component"/>
</dbReference>
<accession>A0A9E7GHF2</accession>
<dbReference type="Proteomes" id="UP001055439">
    <property type="component" value="Chromosome 7"/>
</dbReference>
<dbReference type="OrthoDB" id="765391at2759"/>
<dbReference type="AlphaFoldDB" id="A0A9E7GHF2"/>
<gene>
    <name evidence="2" type="ORF">MUK42_12384</name>
</gene>
<evidence type="ECO:0000259" key="1">
    <source>
        <dbReference type="Pfam" id="PF24750"/>
    </source>
</evidence>
<dbReference type="SUPFAM" id="SSF81383">
    <property type="entry name" value="F-box domain"/>
    <property type="match status" value="1"/>
</dbReference>
<dbReference type="Gene3D" id="1.20.1280.50">
    <property type="match status" value="1"/>
</dbReference>
<evidence type="ECO:0000313" key="3">
    <source>
        <dbReference type="Proteomes" id="UP001055439"/>
    </source>
</evidence>
<dbReference type="EMBL" id="CP097509">
    <property type="protein sequence ID" value="URE15556.1"/>
    <property type="molecule type" value="Genomic_DNA"/>
</dbReference>
<dbReference type="PANTHER" id="PTHR31672">
    <property type="entry name" value="BNACNNG10540D PROTEIN"/>
    <property type="match status" value="1"/>
</dbReference>
<evidence type="ECO:0000313" key="2">
    <source>
        <dbReference type="EMBL" id="URE15556.1"/>
    </source>
</evidence>
<name>A0A9E7GHF2_9LILI</name>
<keyword evidence="3" id="KW-1185">Reference proteome</keyword>
<reference evidence="2" key="1">
    <citation type="submission" date="2022-05" db="EMBL/GenBank/DDBJ databases">
        <title>The Musa troglodytarum L. genome provides insights into the mechanism of non-climacteric behaviour and enrichment of carotenoids.</title>
        <authorList>
            <person name="Wang J."/>
        </authorList>
    </citation>
    <scope>NUCLEOTIDE SEQUENCE</scope>
    <source>
        <tissue evidence="2">Leaf</tissue>
    </source>
</reference>
<dbReference type="InterPro" id="IPR036047">
    <property type="entry name" value="F-box-like_dom_sf"/>
</dbReference>
<dbReference type="PANTHER" id="PTHR31672:SF13">
    <property type="entry name" value="F-BOX PROTEIN CPR30-LIKE"/>
    <property type="match status" value="1"/>
</dbReference>
<feature type="domain" description="F-box protein At3g26010-like beta-propeller" evidence="1">
    <location>
        <begin position="91"/>
        <end position="214"/>
    </location>
</feature>
<dbReference type="Pfam" id="PF24750">
    <property type="entry name" value="b-prop_At3g26010-like"/>
    <property type="match status" value="1"/>
</dbReference>
<sequence>MARIPEDIFYLEILPRLPHDSLFRFKFVCKSWLHFITQDLSFARQHLSCNGSPGFIYVQFRRTIEFRPINIFGKLNICKPVSFSISNGLQNASIITSANGLILFKLHGGSPHENIYYVWNLMTNKVQGIPSSFRQHREHVLVGLAFEPSATPISYKVVEIIEERQEEFYKYKFKIYSSDIGMWVMSNQKLIMQRIDYFSNIRNVLYKGGVIYWNFFPYILWFDLVKNISNYILTPVIENLRNHLIGMTDDGFLTLVQLGKHYHLVWTMNNDGEWVNRYVTYKNNIIDEYNCWHLPYVGGDRLYIVSKAMGCKNILYYQDMTTGELMMDGEIKDCDMPPVYTFLDYNILTRIGSLEG</sequence>
<organism evidence="2 3">
    <name type="scientific">Musa troglodytarum</name>
    <name type="common">fe'i banana</name>
    <dbReference type="NCBI Taxonomy" id="320322"/>
    <lineage>
        <taxon>Eukaryota</taxon>
        <taxon>Viridiplantae</taxon>
        <taxon>Streptophyta</taxon>
        <taxon>Embryophyta</taxon>
        <taxon>Tracheophyta</taxon>
        <taxon>Spermatophyta</taxon>
        <taxon>Magnoliopsida</taxon>
        <taxon>Liliopsida</taxon>
        <taxon>Zingiberales</taxon>
        <taxon>Musaceae</taxon>
        <taxon>Musa</taxon>
    </lineage>
</organism>